<feature type="domain" description="N-acetyltransferase" evidence="1">
    <location>
        <begin position="1"/>
        <end position="128"/>
    </location>
</feature>
<evidence type="ECO:0000313" key="3">
    <source>
        <dbReference type="Proteomes" id="UP000193944"/>
    </source>
</evidence>
<protein>
    <recommendedName>
        <fullName evidence="1">N-acetyltransferase domain-containing protein</fullName>
    </recommendedName>
</protein>
<evidence type="ECO:0000259" key="1">
    <source>
        <dbReference type="PROSITE" id="PS51186"/>
    </source>
</evidence>
<dbReference type="EMBL" id="MCFG01000518">
    <property type="protein sequence ID" value="ORX64537.1"/>
    <property type="molecule type" value="Genomic_DNA"/>
</dbReference>
<name>A0A1Y1VTB9_9FUNG</name>
<organism evidence="2 3">
    <name type="scientific">Anaeromyces robustus</name>
    <dbReference type="NCBI Taxonomy" id="1754192"/>
    <lineage>
        <taxon>Eukaryota</taxon>
        <taxon>Fungi</taxon>
        <taxon>Fungi incertae sedis</taxon>
        <taxon>Chytridiomycota</taxon>
        <taxon>Chytridiomycota incertae sedis</taxon>
        <taxon>Neocallimastigomycetes</taxon>
        <taxon>Neocallimastigales</taxon>
        <taxon>Neocallimastigaceae</taxon>
        <taxon>Anaeromyces</taxon>
    </lineage>
</organism>
<dbReference type="CDD" id="cd04301">
    <property type="entry name" value="NAT_SF"/>
    <property type="match status" value="1"/>
</dbReference>
<dbReference type="Gene3D" id="3.40.630.30">
    <property type="match status" value="1"/>
</dbReference>
<dbReference type="PROSITE" id="PS51186">
    <property type="entry name" value="GNAT"/>
    <property type="match status" value="1"/>
</dbReference>
<feature type="non-terminal residue" evidence="2">
    <location>
        <position position="128"/>
    </location>
</feature>
<evidence type="ECO:0000313" key="2">
    <source>
        <dbReference type="EMBL" id="ORX64537.1"/>
    </source>
</evidence>
<dbReference type="Pfam" id="PF00583">
    <property type="entry name" value="Acetyltransf_1"/>
    <property type="match status" value="1"/>
</dbReference>
<comment type="caution">
    <text evidence="2">The sequence shown here is derived from an EMBL/GenBank/DDBJ whole genome shotgun (WGS) entry which is preliminary data.</text>
</comment>
<dbReference type="AlphaFoldDB" id="A0A1Y1VTB9"/>
<reference evidence="2 3" key="2">
    <citation type="submission" date="2016-08" db="EMBL/GenBank/DDBJ databases">
        <title>Pervasive Adenine N6-methylation of Active Genes in Fungi.</title>
        <authorList>
            <consortium name="DOE Joint Genome Institute"/>
            <person name="Mondo S.J."/>
            <person name="Dannebaum R.O."/>
            <person name="Kuo R.C."/>
            <person name="Labutti K."/>
            <person name="Haridas S."/>
            <person name="Kuo A."/>
            <person name="Salamov A."/>
            <person name="Ahrendt S.R."/>
            <person name="Lipzen A."/>
            <person name="Sullivan W."/>
            <person name="Andreopoulos W.B."/>
            <person name="Clum A."/>
            <person name="Lindquist E."/>
            <person name="Daum C."/>
            <person name="Ramamoorthy G.K."/>
            <person name="Gryganskyi A."/>
            <person name="Culley D."/>
            <person name="Magnuson J.K."/>
            <person name="James T.Y."/>
            <person name="O'Malley M.A."/>
            <person name="Stajich J.E."/>
            <person name="Spatafora J.W."/>
            <person name="Visel A."/>
            <person name="Grigoriev I.V."/>
        </authorList>
    </citation>
    <scope>NUCLEOTIDE SEQUENCE [LARGE SCALE GENOMIC DNA]</scope>
    <source>
        <strain evidence="2 3">S4</strain>
    </source>
</reference>
<dbReference type="Proteomes" id="UP000193944">
    <property type="component" value="Unassembled WGS sequence"/>
</dbReference>
<dbReference type="InterPro" id="IPR016181">
    <property type="entry name" value="Acyl_CoA_acyltransferase"/>
</dbReference>
<dbReference type="GO" id="GO:0016747">
    <property type="term" value="F:acyltransferase activity, transferring groups other than amino-acyl groups"/>
    <property type="evidence" value="ECO:0007669"/>
    <property type="project" value="InterPro"/>
</dbReference>
<dbReference type="SUPFAM" id="SSF55729">
    <property type="entry name" value="Acyl-CoA N-acyltransferases (Nat)"/>
    <property type="match status" value="1"/>
</dbReference>
<gene>
    <name evidence="2" type="ORF">BCR32DRAFT_330594</name>
</gene>
<sequence>MKLRSFESSDSTIICSWIKDKYSLYQWSADRIGKFPLSGNELNEFYSLMKSKGEILPLTAVDDENKVIGHLFIRYPDNTNKKIVRFGFVIVSPLLRGHGYGKKLLQLATTYSKEVLNASEITLGVFLN</sequence>
<keyword evidence="3" id="KW-1185">Reference proteome</keyword>
<dbReference type="InterPro" id="IPR000182">
    <property type="entry name" value="GNAT_dom"/>
</dbReference>
<dbReference type="OrthoDB" id="41532at2759"/>
<reference evidence="2 3" key="1">
    <citation type="submission" date="2016-08" db="EMBL/GenBank/DDBJ databases">
        <title>A Parts List for Fungal Cellulosomes Revealed by Comparative Genomics.</title>
        <authorList>
            <consortium name="DOE Joint Genome Institute"/>
            <person name="Haitjema C.H."/>
            <person name="Gilmore S.P."/>
            <person name="Henske J.K."/>
            <person name="Solomon K.V."/>
            <person name="De Groot R."/>
            <person name="Kuo A."/>
            <person name="Mondo S.J."/>
            <person name="Salamov A.A."/>
            <person name="Labutti K."/>
            <person name="Zhao Z."/>
            <person name="Chiniquy J."/>
            <person name="Barry K."/>
            <person name="Brewer H.M."/>
            <person name="Purvine S.O."/>
            <person name="Wright A.T."/>
            <person name="Boxma B."/>
            <person name="Van Alen T."/>
            <person name="Hackstein J.H."/>
            <person name="Baker S.E."/>
            <person name="Grigoriev I.V."/>
            <person name="O'Malley M.A."/>
        </authorList>
    </citation>
    <scope>NUCLEOTIDE SEQUENCE [LARGE SCALE GENOMIC DNA]</scope>
    <source>
        <strain evidence="2 3">S4</strain>
    </source>
</reference>
<accession>A0A1Y1VTB9</accession>
<proteinExistence type="predicted"/>